<dbReference type="RefSeq" id="WP_327793096.1">
    <property type="nucleotide sequence ID" value="NZ_JADQAZ010000001.1"/>
</dbReference>
<dbReference type="Pfam" id="PF04290">
    <property type="entry name" value="DctQ"/>
    <property type="match status" value="1"/>
</dbReference>
<gene>
    <name evidence="9" type="ORF">IV417_05900</name>
</gene>
<keyword evidence="2 7" id="KW-0813">Transport</keyword>
<evidence type="ECO:0000313" key="9">
    <source>
        <dbReference type="EMBL" id="MBT0956910.1"/>
    </source>
</evidence>
<evidence type="ECO:0000256" key="4">
    <source>
        <dbReference type="ARBA" id="ARBA00022692"/>
    </source>
</evidence>
<organism evidence="9 10">
    <name type="scientific">Harenicola maris</name>
    <dbReference type="NCBI Taxonomy" id="2841044"/>
    <lineage>
        <taxon>Bacteria</taxon>
        <taxon>Pseudomonadati</taxon>
        <taxon>Pseudomonadota</taxon>
        <taxon>Alphaproteobacteria</taxon>
        <taxon>Rhodobacterales</taxon>
        <taxon>Paracoccaceae</taxon>
        <taxon>Harenicola</taxon>
    </lineage>
</organism>
<evidence type="ECO:0000256" key="7">
    <source>
        <dbReference type="RuleBase" id="RU369079"/>
    </source>
</evidence>
<sequence>MMSFVTIERRMEQLAGGLAVLGGLGLLFATAMTCASILLKLLRRGLDWLFPPVDAVLVLEAVRPILGEEELVTYGVGVALFAALPWCMIRRGHIKVDLLEPLFGGRFNRALDLLGDLALAVIAYLILTRQWFLIFKKARRSEESFFGALFSGDVSVVGDRLRDGQESQILGLPLWPTYMVAELCVAVFFMVACFCVLRSARALWRGGA</sequence>
<proteinExistence type="inferred from homology"/>
<comment type="subcellular location">
    <subcellularLocation>
        <location evidence="7">Cell inner membrane</location>
        <topology evidence="7">Multi-pass membrane protein</topology>
    </subcellularLocation>
    <subcellularLocation>
        <location evidence="1">Cell membrane</location>
        <topology evidence="1">Multi-pass membrane protein</topology>
    </subcellularLocation>
</comment>
<comment type="caution">
    <text evidence="9">The sequence shown here is derived from an EMBL/GenBank/DDBJ whole genome shotgun (WGS) entry which is preliminary data.</text>
</comment>
<comment type="caution">
    <text evidence="7">Lacks conserved residue(s) required for the propagation of feature annotation.</text>
</comment>
<dbReference type="AlphaFoldDB" id="A0AAP2CNM3"/>
<comment type="similarity">
    <text evidence="7">Belongs to the TRAP transporter small permease family.</text>
</comment>
<protein>
    <recommendedName>
        <fullName evidence="7">TRAP transporter small permease protein</fullName>
    </recommendedName>
</protein>
<evidence type="ECO:0000256" key="1">
    <source>
        <dbReference type="ARBA" id="ARBA00004651"/>
    </source>
</evidence>
<keyword evidence="4 7" id="KW-0812">Transmembrane</keyword>
<dbReference type="Proteomes" id="UP001315686">
    <property type="component" value="Unassembled WGS sequence"/>
</dbReference>
<feature type="transmembrane region" description="Helical" evidence="7">
    <location>
        <begin position="71"/>
        <end position="89"/>
    </location>
</feature>
<keyword evidence="5 7" id="KW-1133">Transmembrane helix</keyword>
<comment type="function">
    <text evidence="7">Part of the tripartite ATP-independent periplasmic (TRAP) transport system.</text>
</comment>
<comment type="subunit">
    <text evidence="7">The complex comprises the extracytoplasmic solute receptor protein and the two transmembrane proteins.</text>
</comment>
<name>A0AAP2CNM3_9RHOB</name>
<evidence type="ECO:0000256" key="5">
    <source>
        <dbReference type="ARBA" id="ARBA00022989"/>
    </source>
</evidence>
<keyword evidence="7" id="KW-0997">Cell inner membrane</keyword>
<evidence type="ECO:0000259" key="8">
    <source>
        <dbReference type="Pfam" id="PF04290"/>
    </source>
</evidence>
<evidence type="ECO:0000313" key="10">
    <source>
        <dbReference type="Proteomes" id="UP001315686"/>
    </source>
</evidence>
<feature type="domain" description="Tripartite ATP-independent periplasmic transporters DctQ component" evidence="8">
    <location>
        <begin position="64"/>
        <end position="195"/>
    </location>
</feature>
<dbReference type="InterPro" id="IPR055348">
    <property type="entry name" value="DctQ"/>
</dbReference>
<feature type="transmembrane region" description="Helical" evidence="7">
    <location>
        <begin position="175"/>
        <end position="197"/>
    </location>
</feature>
<keyword evidence="3" id="KW-1003">Cell membrane</keyword>
<dbReference type="GO" id="GO:0005886">
    <property type="term" value="C:plasma membrane"/>
    <property type="evidence" value="ECO:0007669"/>
    <property type="project" value="UniProtKB-SubCell"/>
</dbReference>
<keyword evidence="6 7" id="KW-0472">Membrane</keyword>
<dbReference type="GO" id="GO:0022857">
    <property type="term" value="F:transmembrane transporter activity"/>
    <property type="evidence" value="ECO:0007669"/>
    <property type="project" value="UniProtKB-UniRule"/>
</dbReference>
<evidence type="ECO:0000256" key="3">
    <source>
        <dbReference type="ARBA" id="ARBA00022475"/>
    </source>
</evidence>
<keyword evidence="10" id="KW-1185">Reference proteome</keyword>
<evidence type="ECO:0000256" key="2">
    <source>
        <dbReference type="ARBA" id="ARBA00022448"/>
    </source>
</evidence>
<accession>A0AAP2CNM3</accession>
<evidence type="ECO:0000256" key="6">
    <source>
        <dbReference type="ARBA" id="ARBA00023136"/>
    </source>
</evidence>
<dbReference type="EMBL" id="JADQAZ010000001">
    <property type="protein sequence ID" value="MBT0956910.1"/>
    <property type="molecule type" value="Genomic_DNA"/>
</dbReference>
<feature type="transmembrane region" description="Helical" evidence="7">
    <location>
        <begin position="110"/>
        <end position="127"/>
    </location>
</feature>
<reference evidence="9 10" key="1">
    <citation type="journal article" date="2021" name="Arch. Microbiol.">
        <title>Harenicola maris gen. nov., sp. nov. isolated from the Sea of Japan shallow sediments.</title>
        <authorList>
            <person name="Romanenko L.A."/>
            <person name="Kurilenko V.V."/>
            <person name="Chernysheva N.Y."/>
            <person name="Tekutyeva L.A."/>
            <person name="Velansky P.V."/>
            <person name="Svetashev V.I."/>
            <person name="Isaeva M.P."/>
        </authorList>
    </citation>
    <scope>NUCLEOTIDE SEQUENCE [LARGE SCALE GENOMIC DNA]</scope>
    <source>
        <strain evidence="9 10">KMM 3653</strain>
    </source>
</reference>